<keyword evidence="1" id="KW-0472">Membrane</keyword>
<reference evidence="2" key="1">
    <citation type="journal article" date="2015" name="Nature">
        <title>Complex archaea that bridge the gap between prokaryotes and eukaryotes.</title>
        <authorList>
            <person name="Spang A."/>
            <person name="Saw J.H."/>
            <person name="Jorgensen S.L."/>
            <person name="Zaremba-Niedzwiedzka K."/>
            <person name="Martijn J."/>
            <person name="Lind A.E."/>
            <person name="van Eijk R."/>
            <person name="Schleper C."/>
            <person name="Guy L."/>
            <person name="Ettema T.J."/>
        </authorList>
    </citation>
    <scope>NUCLEOTIDE SEQUENCE</scope>
</reference>
<dbReference type="InterPro" id="IPR012337">
    <property type="entry name" value="RNaseH-like_sf"/>
</dbReference>
<dbReference type="SUPFAM" id="SSF53098">
    <property type="entry name" value="Ribonuclease H-like"/>
    <property type="match status" value="1"/>
</dbReference>
<feature type="transmembrane region" description="Helical" evidence="1">
    <location>
        <begin position="90"/>
        <end position="107"/>
    </location>
</feature>
<dbReference type="AlphaFoldDB" id="A0A0F9F984"/>
<keyword evidence="1" id="KW-1133">Transmembrane helix</keyword>
<gene>
    <name evidence="2" type="ORF">LCGC14_1979900</name>
</gene>
<protein>
    <submittedName>
        <fullName evidence="2">Uncharacterized protein</fullName>
    </submittedName>
</protein>
<name>A0A0F9F984_9ZZZZ</name>
<proteinExistence type="predicted"/>
<dbReference type="GO" id="GO:0003676">
    <property type="term" value="F:nucleic acid binding"/>
    <property type="evidence" value="ECO:0007669"/>
    <property type="project" value="InterPro"/>
</dbReference>
<dbReference type="InterPro" id="IPR036397">
    <property type="entry name" value="RNaseH_sf"/>
</dbReference>
<evidence type="ECO:0000256" key="1">
    <source>
        <dbReference type="SAM" id="Phobius"/>
    </source>
</evidence>
<keyword evidence="1" id="KW-0812">Transmembrane</keyword>
<evidence type="ECO:0000313" key="2">
    <source>
        <dbReference type="EMBL" id="KKL82929.1"/>
    </source>
</evidence>
<comment type="caution">
    <text evidence="2">The sequence shown here is derived from an EMBL/GenBank/DDBJ whole genome shotgun (WGS) entry which is preliminary data.</text>
</comment>
<sequence length="142" mass="16089">MDKKRKVLAIDPSIISLGWAILEPPNDEPVLLSYGTVECATVHLPVETRMNTTIAGLEDAVRDLDRESIVVIEKPQLWGAYKSVASMHSGDLLGLYLLVGALYWWAANRFVNHLVYLIPVSEWKGQLPKKVTQKRMEKRYNV</sequence>
<dbReference type="Gene3D" id="3.30.420.10">
    <property type="entry name" value="Ribonuclease H-like superfamily/Ribonuclease H"/>
    <property type="match status" value="1"/>
</dbReference>
<dbReference type="EMBL" id="LAZR01022133">
    <property type="protein sequence ID" value="KKL82929.1"/>
    <property type="molecule type" value="Genomic_DNA"/>
</dbReference>
<accession>A0A0F9F984</accession>
<organism evidence="2">
    <name type="scientific">marine sediment metagenome</name>
    <dbReference type="NCBI Taxonomy" id="412755"/>
    <lineage>
        <taxon>unclassified sequences</taxon>
        <taxon>metagenomes</taxon>
        <taxon>ecological metagenomes</taxon>
    </lineage>
</organism>
<feature type="non-terminal residue" evidence="2">
    <location>
        <position position="142"/>
    </location>
</feature>